<dbReference type="InParanoid" id="A0A0G4GKP2"/>
<dbReference type="Proteomes" id="UP000041254">
    <property type="component" value="Unassembled WGS sequence"/>
</dbReference>
<protein>
    <submittedName>
        <fullName evidence="2">Uncharacterized protein</fullName>
    </submittedName>
</protein>
<organism evidence="2 3">
    <name type="scientific">Vitrella brassicaformis (strain CCMP3155)</name>
    <dbReference type="NCBI Taxonomy" id="1169540"/>
    <lineage>
        <taxon>Eukaryota</taxon>
        <taxon>Sar</taxon>
        <taxon>Alveolata</taxon>
        <taxon>Colpodellida</taxon>
        <taxon>Vitrellaceae</taxon>
        <taxon>Vitrella</taxon>
    </lineage>
</organism>
<name>A0A0G4GKP2_VITBC</name>
<reference evidence="2 3" key="1">
    <citation type="submission" date="2014-11" db="EMBL/GenBank/DDBJ databases">
        <authorList>
            <person name="Zhu J."/>
            <person name="Qi W."/>
            <person name="Song R."/>
        </authorList>
    </citation>
    <scope>NUCLEOTIDE SEQUENCE [LARGE SCALE GENOMIC DNA]</scope>
</reference>
<gene>
    <name evidence="2" type="ORF">Vbra_18139</name>
</gene>
<evidence type="ECO:0000313" key="3">
    <source>
        <dbReference type="Proteomes" id="UP000041254"/>
    </source>
</evidence>
<feature type="region of interest" description="Disordered" evidence="1">
    <location>
        <begin position="1"/>
        <end position="22"/>
    </location>
</feature>
<proteinExistence type="predicted"/>
<feature type="compositionally biased region" description="Low complexity" evidence="1">
    <location>
        <begin position="1"/>
        <end position="18"/>
    </location>
</feature>
<dbReference type="AlphaFoldDB" id="A0A0G4GKP2"/>
<accession>A0A0G4GKP2</accession>
<dbReference type="EMBL" id="CDMY01000698">
    <property type="protein sequence ID" value="CEM30564.1"/>
    <property type="molecule type" value="Genomic_DNA"/>
</dbReference>
<dbReference type="VEuPathDB" id="CryptoDB:Vbra_18139"/>
<evidence type="ECO:0000256" key="1">
    <source>
        <dbReference type="SAM" id="MobiDB-lite"/>
    </source>
</evidence>
<sequence length="110" mass="12211">MEAGASHTQSRTSSPPSRARTDEHLNRLLAAAITTNIKPYERLCGIRFIENSNKGPKIELWYMAGTNNEEEVRTQTAGVNSFYASLQAPPKATLNPAREAFNLERGYSIN</sequence>
<keyword evidence="3" id="KW-1185">Reference proteome</keyword>
<evidence type="ECO:0000313" key="2">
    <source>
        <dbReference type="EMBL" id="CEM30564.1"/>
    </source>
</evidence>